<dbReference type="InterPro" id="IPR029063">
    <property type="entry name" value="SAM-dependent_MTases_sf"/>
</dbReference>
<sequence>MAGHSATLFLDTVPTATLLEFDLGDMPWSQQNAQMLREAYGSRFMYIKGDSAQTIPAVAANSTTKCDVIFVDGAKGERMRRQDVLNFMQLAHKEAYVFGDEANTVECMSGAVGREDLKCLEGPHGDTVYAWNSLVRDGTLKYIGCSRPVHIPDIVCLWQFKSFR</sequence>
<dbReference type="EMBL" id="JAEHOD010000101">
    <property type="protein sequence ID" value="KAG2427380.1"/>
    <property type="molecule type" value="Genomic_DNA"/>
</dbReference>
<dbReference type="Pfam" id="PF13578">
    <property type="entry name" value="Methyltransf_24"/>
    <property type="match status" value="1"/>
</dbReference>
<organism evidence="1 2">
    <name type="scientific">Chlamydomonas schloesseri</name>
    <dbReference type="NCBI Taxonomy" id="2026947"/>
    <lineage>
        <taxon>Eukaryota</taxon>
        <taxon>Viridiplantae</taxon>
        <taxon>Chlorophyta</taxon>
        <taxon>core chlorophytes</taxon>
        <taxon>Chlorophyceae</taxon>
        <taxon>CS clade</taxon>
        <taxon>Chlamydomonadales</taxon>
        <taxon>Chlamydomonadaceae</taxon>
        <taxon>Chlamydomonas</taxon>
    </lineage>
</organism>
<evidence type="ECO:0000313" key="2">
    <source>
        <dbReference type="Proteomes" id="UP000613740"/>
    </source>
</evidence>
<accession>A0A835SV71</accession>
<gene>
    <name evidence="1" type="ORF">HYH02_014600</name>
</gene>
<dbReference type="AlphaFoldDB" id="A0A835SV71"/>
<reference evidence="1" key="1">
    <citation type="journal article" date="2020" name="bioRxiv">
        <title>Comparative genomics of Chlamydomonas.</title>
        <authorList>
            <person name="Craig R.J."/>
            <person name="Hasan A.R."/>
            <person name="Ness R.W."/>
            <person name="Keightley P.D."/>
        </authorList>
    </citation>
    <scope>NUCLEOTIDE SEQUENCE</scope>
    <source>
        <strain evidence="1">CCAP 11/173</strain>
    </source>
</reference>
<dbReference type="OrthoDB" id="406178at2759"/>
<keyword evidence="2" id="KW-1185">Reference proteome</keyword>
<name>A0A835SV71_9CHLO</name>
<proteinExistence type="predicted"/>
<dbReference type="Gene3D" id="3.40.50.150">
    <property type="entry name" value="Vaccinia Virus protein VP39"/>
    <property type="match status" value="1"/>
</dbReference>
<comment type="caution">
    <text evidence="1">The sequence shown here is derived from an EMBL/GenBank/DDBJ whole genome shotgun (WGS) entry which is preliminary data.</text>
</comment>
<dbReference type="Proteomes" id="UP000613740">
    <property type="component" value="Unassembled WGS sequence"/>
</dbReference>
<protein>
    <submittedName>
        <fullName evidence="1">Uncharacterized protein</fullName>
    </submittedName>
</protein>
<evidence type="ECO:0000313" key="1">
    <source>
        <dbReference type="EMBL" id="KAG2427380.1"/>
    </source>
</evidence>